<keyword evidence="14" id="KW-1185">Reference proteome</keyword>
<dbReference type="PRINTS" id="PR00039">
    <property type="entry name" value="HTHLYSR"/>
</dbReference>
<evidence type="ECO:0000256" key="8">
    <source>
        <dbReference type="ARBA" id="ARBA00023125"/>
    </source>
</evidence>
<dbReference type="InterPro" id="IPR037406">
    <property type="entry name" value="MetR_PBP2"/>
</dbReference>
<evidence type="ECO:0000256" key="1">
    <source>
        <dbReference type="ARBA" id="ARBA00004496"/>
    </source>
</evidence>
<evidence type="ECO:0000313" key="14">
    <source>
        <dbReference type="Proteomes" id="UP000366945"/>
    </source>
</evidence>
<dbReference type="Pfam" id="PF03466">
    <property type="entry name" value="LysR_substrate"/>
    <property type="match status" value="1"/>
</dbReference>
<keyword evidence="6" id="KW-0028">Amino-acid biosynthesis</keyword>
<dbReference type="GeneID" id="300402954"/>
<dbReference type="GO" id="GO:0000976">
    <property type="term" value="F:transcription cis-regulatory region binding"/>
    <property type="evidence" value="ECO:0007669"/>
    <property type="project" value="TreeGrafter"/>
</dbReference>
<keyword evidence="10" id="KW-0804">Transcription</keyword>
<evidence type="ECO:0000256" key="2">
    <source>
        <dbReference type="ARBA" id="ARBA00009437"/>
    </source>
</evidence>
<proteinExistence type="inferred from homology"/>
<evidence type="ECO:0000259" key="12">
    <source>
        <dbReference type="PROSITE" id="PS50931"/>
    </source>
</evidence>
<dbReference type="RefSeq" id="WP_150678251.1">
    <property type="nucleotide sequence ID" value="NZ_CABPSK010000001.1"/>
</dbReference>
<dbReference type="Pfam" id="PF00126">
    <property type="entry name" value="HTH_1"/>
    <property type="match status" value="1"/>
</dbReference>
<comment type="subcellular location">
    <subcellularLocation>
        <location evidence="1">Cytoplasm</location>
    </subcellularLocation>
</comment>
<dbReference type="InterPro" id="IPR005119">
    <property type="entry name" value="LysR_subst-bd"/>
</dbReference>
<dbReference type="AlphaFoldDB" id="A0A5E4SQ04"/>
<reference evidence="13 14" key="1">
    <citation type="submission" date="2019-08" db="EMBL/GenBank/DDBJ databases">
        <authorList>
            <person name="Peeters C."/>
        </authorList>
    </citation>
    <scope>NUCLEOTIDE SEQUENCE [LARGE SCALE GENOMIC DNA]</scope>
    <source>
        <strain evidence="13 14">LMG 31114</strain>
    </source>
</reference>
<dbReference type="InterPro" id="IPR036390">
    <property type="entry name" value="WH_DNA-bd_sf"/>
</dbReference>
<evidence type="ECO:0000256" key="11">
    <source>
        <dbReference type="ARBA" id="ARBA00023167"/>
    </source>
</evidence>
<dbReference type="Gene3D" id="3.40.190.10">
    <property type="entry name" value="Periplasmic binding protein-like II"/>
    <property type="match status" value="1"/>
</dbReference>
<dbReference type="GO" id="GO:0009086">
    <property type="term" value="P:methionine biosynthetic process"/>
    <property type="evidence" value="ECO:0007669"/>
    <property type="project" value="UniProtKB-KW"/>
</dbReference>
<comment type="similarity">
    <text evidence="2">Belongs to the LysR transcriptional regulatory family.</text>
</comment>
<evidence type="ECO:0000256" key="5">
    <source>
        <dbReference type="ARBA" id="ARBA00022491"/>
    </source>
</evidence>
<dbReference type="PANTHER" id="PTHR30126">
    <property type="entry name" value="HTH-TYPE TRANSCRIPTIONAL REGULATOR"/>
    <property type="match status" value="1"/>
</dbReference>
<dbReference type="GO" id="GO:0003700">
    <property type="term" value="F:DNA-binding transcription factor activity"/>
    <property type="evidence" value="ECO:0007669"/>
    <property type="project" value="InterPro"/>
</dbReference>
<evidence type="ECO:0000256" key="9">
    <source>
        <dbReference type="ARBA" id="ARBA00023159"/>
    </source>
</evidence>
<evidence type="ECO:0000256" key="4">
    <source>
        <dbReference type="ARBA" id="ARBA00022490"/>
    </source>
</evidence>
<dbReference type="InterPro" id="IPR000847">
    <property type="entry name" value="LysR_HTH_N"/>
</dbReference>
<evidence type="ECO:0000313" key="13">
    <source>
        <dbReference type="EMBL" id="VVD76424.1"/>
    </source>
</evidence>
<keyword evidence="11" id="KW-0486">Methionine biosynthesis</keyword>
<evidence type="ECO:0000256" key="3">
    <source>
        <dbReference type="ARBA" id="ARBA00019365"/>
    </source>
</evidence>
<dbReference type="PANTHER" id="PTHR30126:SF25">
    <property type="entry name" value="HTH-TYPE TRANSCRIPTIONAL REGULATOR METR"/>
    <property type="match status" value="1"/>
</dbReference>
<evidence type="ECO:0000256" key="7">
    <source>
        <dbReference type="ARBA" id="ARBA00023015"/>
    </source>
</evidence>
<feature type="domain" description="HTH lysR-type" evidence="12">
    <location>
        <begin position="6"/>
        <end position="63"/>
    </location>
</feature>
<dbReference type="EMBL" id="CABPSK010000001">
    <property type="protein sequence ID" value="VVD76424.1"/>
    <property type="molecule type" value="Genomic_DNA"/>
</dbReference>
<dbReference type="Proteomes" id="UP000366945">
    <property type="component" value="Unassembled WGS sequence"/>
</dbReference>
<dbReference type="OrthoDB" id="155872at2"/>
<keyword evidence="5" id="KW-0678">Repressor</keyword>
<dbReference type="SUPFAM" id="SSF53850">
    <property type="entry name" value="Periplasmic binding protein-like II"/>
    <property type="match status" value="1"/>
</dbReference>
<dbReference type="PROSITE" id="PS50931">
    <property type="entry name" value="HTH_LYSR"/>
    <property type="match status" value="1"/>
</dbReference>
<accession>A0A5E4SQ04</accession>
<dbReference type="InterPro" id="IPR036388">
    <property type="entry name" value="WH-like_DNA-bd_sf"/>
</dbReference>
<keyword evidence="9" id="KW-0010">Activator</keyword>
<name>A0A5E4SQ04_9BURK</name>
<dbReference type="Gene3D" id="1.10.10.10">
    <property type="entry name" value="Winged helix-like DNA-binding domain superfamily/Winged helix DNA-binding domain"/>
    <property type="match status" value="1"/>
</dbReference>
<protein>
    <recommendedName>
        <fullName evidence="3">HTH-type transcriptional regulator MetR</fullName>
    </recommendedName>
</protein>
<evidence type="ECO:0000256" key="6">
    <source>
        <dbReference type="ARBA" id="ARBA00022605"/>
    </source>
</evidence>
<dbReference type="GO" id="GO:0005737">
    <property type="term" value="C:cytoplasm"/>
    <property type="evidence" value="ECO:0007669"/>
    <property type="project" value="UniProtKB-SubCell"/>
</dbReference>
<gene>
    <name evidence="13" type="ORF">PPN31114_00896</name>
</gene>
<evidence type="ECO:0000256" key="10">
    <source>
        <dbReference type="ARBA" id="ARBA00023163"/>
    </source>
</evidence>
<dbReference type="SUPFAM" id="SSF46785">
    <property type="entry name" value="Winged helix' DNA-binding domain"/>
    <property type="match status" value="1"/>
</dbReference>
<keyword evidence="7" id="KW-0805">Transcription regulation</keyword>
<keyword evidence="8" id="KW-0238">DNA-binding</keyword>
<dbReference type="CDD" id="cd08441">
    <property type="entry name" value="PBP2_MetR"/>
    <property type="match status" value="1"/>
</dbReference>
<sequence>MDRIPIDVRHLQTLIALRDSGSVSRAATWMRLTQGALSHHIKALEDFYGLPLFVRKSAPVVFTPAGRRLLEVADVVVPLLNQTTRDLVRMKEGTTGSLRIAIECHTCFDWLIPAVDAFRARWPEVEIDLVSGYQSDPVGLLHQGKADLALVSCSEPETGIVIQPLFRFKLVALVANDHPFAQKAYLGADDFRDQTLITYPVEDDALDIVQLLLKPAGISPPRRTTELTVAILMLVSTLRGIAVLPRWAVQSYLQRQYVTALPITSTGLSAQICAATRGDQSRTPYIAEFISLIKETSSRTLPDIELCDPV</sequence>
<organism evidence="13 14">
    <name type="scientific">Pandoraea pneumonica</name>
    <dbReference type="NCBI Taxonomy" id="2508299"/>
    <lineage>
        <taxon>Bacteria</taxon>
        <taxon>Pseudomonadati</taxon>
        <taxon>Pseudomonadota</taxon>
        <taxon>Betaproteobacteria</taxon>
        <taxon>Burkholderiales</taxon>
        <taxon>Burkholderiaceae</taxon>
        <taxon>Pandoraea</taxon>
    </lineage>
</organism>
<keyword evidence="4" id="KW-0963">Cytoplasm</keyword>